<proteinExistence type="predicted"/>
<reference evidence="1" key="1">
    <citation type="submission" date="2012-10" db="EMBL/GenBank/DDBJ databases">
        <authorList>
            <person name="Harkins D.M."/>
            <person name="Durkin A.S."/>
            <person name="Brinkac L.M."/>
            <person name="Haft D.H."/>
            <person name="Selengut J.D."/>
            <person name="Sanka R."/>
            <person name="DePew J."/>
            <person name="Purushe J."/>
            <person name="Matthias M.A."/>
            <person name="Vinetz J.M."/>
            <person name="Sutton G.G."/>
            <person name="Nierman W.C."/>
            <person name="Fouts D.E."/>
        </authorList>
    </citation>
    <scope>NUCLEOTIDE SEQUENCE [LARGE SCALE GENOMIC DNA]</scope>
    <source>
        <strain evidence="1">MOR084</strain>
    </source>
</reference>
<sequence>MNLVNRISFIGALLAALHTTNCLSSVKPTYTVDKLESDIKPKAEIWTPQGFTQNREDINDFFKILQASIETIKYKETDANKVQVYTYEKYEQSNEILGLIGIVNACILIPCRFSNEYSLTLQYVVDSDVKKEEEYKENKTLWVWLPLGFYNLFTSKSDRNEFLNSGFRRILTDVGPNIANSVMELEKENKHLLNEKHSKENSEWEKVNKNSLKEIIEFNKKAPPSETKDKAKVFLSDMLDKKVQLYLTKNFPFVKSYLMNDLIDIDGSHFEHKFYHIFRGPILGRNPDSGFKVETHLSQKDGKIIWRIDAKNETHSLYFIPYKKNMTLEKIISKKDGSDDSLSAQETYVFGKHIFDTFGGFPEYSHTDIEFLEKVR</sequence>
<dbReference type="RefSeq" id="WP_004485311.1">
    <property type="nucleotide sequence ID" value="NZ_AHON02000085.1"/>
</dbReference>
<gene>
    <name evidence="1" type="ORF">LEP1GSC179_0687</name>
</gene>
<name>A0A0E2B9Y8_9LEPT</name>
<comment type="caution">
    <text evidence="1">The sequence shown here is derived from an EMBL/GenBank/DDBJ whole genome shotgun (WGS) entry which is preliminary data.</text>
</comment>
<accession>A0A0E2B9Y8</accession>
<dbReference type="AlphaFoldDB" id="A0A0E2B9Y8"/>
<evidence type="ECO:0000313" key="2">
    <source>
        <dbReference type="Proteomes" id="UP000006329"/>
    </source>
</evidence>
<evidence type="ECO:0000313" key="1">
    <source>
        <dbReference type="EMBL" id="EKO32017.1"/>
    </source>
</evidence>
<organism evidence="1 2">
    <name type="scientific">Leptospira santarosai str. MOR084</name>
    <dbReference type="NCBI Taxonomy" id="1049984"/>
    <lineage>
        <taxon>Bacteria</taxon>
        <taxon>Pseudomonadati</taxon>
        <taxon>Spirochaetota</taxon>
        <taxon>Spirochaetia</taxon>
        <taxon>Leptospirales</taxon>
        <taxon>Leptospiraceae</taxon>
        <taxon>Leptospira</taxon>
    </lineage>
</organism>
<keyword evidence="2" id="KW-1185">Reference proteome</keyword>
<protein>
    <submittedName>
        <fullName evidence="1">Uncharacterized protein</fullName>
    </submittedName>
</protein>
<dbReference type="EMBL" id="AHON02000085">
    <property type="protein sequence ID" value="EKO32017.1"/>
    <property type="molecule type" value="Genomic_DNA"/>
</dbReference>
<dbReference type="Proteomes" id="UP000006329">
    <property type="component" value="Unassembled WGS sequence"/>
</dbReference>